<reference evidence="1 2" key="1">
    <citation type="journal article" date="2024" name="Science">
        <title>Giant polyketide synthase enzymes in the biosynthesis of giant marine polyether toxins.</title>
        <authorList>
            <person name="Fallon T.R."/>
            <person name="Shende V.V."/>
            <person name="Wierzbicki I.H."/>
            <person name="Pendleton A.L."/>
            <person name="Watervoot N.F."/>
            <person name="Auber R.P."/>
            <person name="Gonzalez D.J."/>
            <person name="Wisecaver J.H."/>
            <person name="Moore B.S."/>
        </authorList>
    </citation>
    <scope>NUCLEOTIDE SEQUENCE [LARGE SCALE GENOMIC DNA]</scope>
    <source>
        <strain evidence="1 2">12B1</strain>
    </source>
</reference>
<name>A0AB34J5A3_PRYPA</name>
<proteinExistence type="predicted"/>
<dbReference type="EMBL" id="JBGBPQ010000013">
    <property type="protein sequence ID" value="KAL1511808.1"/>
    <property type="molecule type" value="Genomic_DNA"/>
</dbReference>
<organism evidence="1 2">
    <name type="scientific">Prymnesium parvum</name>
    <name type="common">Toxic golden alga</name>
    <dbReference type="NCBI Taxonomy" id="97485"/>
    <lineage>
        <taxon>Eukaryota</taxon>
        <taxon>Haptista</taxon>
        <taxon>Haptophyta</taxon>
        <taxon>Prymnesiophyceae</taxon>
        <taxon>Prymnesiales</taxon>
        <taxon>Prymnesiaceae</taxon>
        <taxon>Prymnesium</taxon>
    </lineage>
</organism>
<protein>
    <submittedName>
        <fullName evidence="1">Uncharacterized protein</fullName>
    </submittedName>
</protein>
<keyword evidence="2" id="KW-1185">Reference proteome</keyword>
<dbReference type="Proteomes" id="UP001515480">
    <property type="component" value="Unassembled WGS sequence"/>
</dbReference>
<accession>A0AB34J5A3</accession>
<gene>
    <name evidence="1" type="ORF">AB1Y20_005094</name>
</gene>
<evidence type="ECO:0000313" key="1">
    <source>
        <dbReference type="EMBL" id="KAL1511808.1"/>
    </source>
</evidence>
<evidence type="ECO:0000313" key="2">
    <source>
        <dbReference type="Proteomes" id="UP001515480"/>
    </source>
</evidence>
<comment type="caution">
    <text evidence="1">The sequence shown here is derived from an EMBL/GenBank/DDBJ whole genome shotgun (WGS) entry which is preliminary data.</text>
</comment>
<sequence>MSHLLAALACSLAPSFDRFSARAAGDWRGASYTWSQQEAPGAHALSVAPGYVTVPRSSAASTETVMRSCGGAVQGLRETHDGEERPAVTLNRADDGLVYFDDGSWTRVPVRLAAADDLLCHSGAFGLSASVSHERLRQRVDLAMVGGAPVIADVRVESEAAAAPAAAVERLLRERRLQVVTEARAWEGGAAAKMITAHAPSNSAWSALRTRWSVSEESIPGGAELVPSASDGVVYLPGGLWVEVRNGGAAAPLASDRTFAVVIGSLCTESAVVKELIHNYRGENMELQTVMLREISACEDL</sequence>
<dbReference type="AlphaFoldDB" id="A0AB34J5A3"/>